<reference evidence="1" key="1">
    <citation type="submission" date="2021-11" db="EMBL/GenBank/DDBJ databases">
        <authorList>
            <consortium name="Genoscope - CEA"/>
            <person name="William W."/>
        </authorList>
    </citation>
    <scope>NUCLEOTIDE SEQUENCE</scope>
</reference>
<evidence type="ECO:0000313" key="2">
    <source>
        <dbReference type="Proteomes" id="UP000789595"/>
    </source>
</evidence>
<accession>A0A8J2STZ7</accession>
<proteinExistence type="predicted"/>
<comment type="caution">
    <text evidence="1">The sequence shown here is derived from an EMBL/GenBank/DDBJ whole genome shotgun (WGS) entry which is preliminary data.</text>
</comment>
<dbReference type="AlphaFoldDB" id="A0A8J2STZ7"/>
<protein>
    <submittedName>
        <fullName evidence="1">Uncharacterized protein</fullName>
    </submittedName>
</protein>
<dbReference type="EMBL" id="CAKKNE010000004">
    <property type="protein sequence ID" value="CAH0374701.1"/>
    <property type="molecule type" value="Genomic_DNA"/>
</dbReference>
<gene>
    <name evidence="1" type="ORF">PECAL_4P20000</name>
</gene>
<keyword evidence="2" id="KW-1185">Reference proteome</keyword>
<sequence length="429" mass="46006">MENLDPALLASLDPRALEGLLQSMAASMPTGEQSYKGFTPSEDLKKKEAAMHESKAAYDAQLGEVMKTLSKLQAVPDRQKASLAAAQAASAERIQKTTADAIRDVEASAAAAEARALQEAKASRRNFQKERRRNFDAAFATSDVLDPSISLKLNHALVNQQAILQKLFAGGDVIETLESFGEKRPSALKVAASIRGGTCVVLKTRDLGAVSIALAKKCNNVIVVDPDSSQLGTILAAGAVARVLLTPCCKLVFEWLDSAEPVDGCCIDEDHPDDCIELLRELIYRNLLKLDARVVYAPCTAFTKSCGEVFEFLERHKRFSDVSHADGIVSAKYIGGDSVVAVPLSKCGEDVHIEPPPRKAVVGPLPEGVELPDTDYDPGKERRAAVAHLEETYETARRELGDDHAVVARAAAALAAARATGAELVRLVP</sequence>
<name>A0A8J2STZ7_9STRA</name>
<evidence type="ECO:0000313" key="1">
    <source>
        <dbReference type="EMBL" id="CAH0374701.1"/>
    </source>
</evidence>
<organism evidence="1 2">
    <name type="scientific">Pelagomonas calceolata</name>
    <dbReference type="NCBI Taxonomy" id="35677"/>
    <lineage>
        <taxon>Eukaryota</taxon>
        <taxon>Sar</taxon>
        <taxon>Stramenopiles</taxon>
        <taxon>Ochrophyta</taxon>
        <taxon>Pelagophyceae</taxon>
        <taxon>Pelagomonadales</taxon>
        <taxon>Pelagomonadaceae</taxon>
        <taxon>Pelagomonas</taxon>
    </lineage>
</organism>
<dbReference type="Proteomes" id="UP000789595">
    <property type="component" value="Unassembled WGS sequence"/>
</dbReference>